<evidence type="ECO:0000313" key="2">
    <source>
        <dbReference type="EMBL" id="NKE68582.1"/>
    </source>
</evidence>
<protein>
    <submittedName>
        <fullName evidence="2">SDR family oxidoreductase</fullName>
    </submittedName>
</protein>
<keyword evidence="3" id="KW-1185">Reference proteome</keyword>
<dbReference type="InterPro" id="IPR002347">
    <property type="entry name" value="SDR_fam"/>
</dbReference>
<accession>A0A7X6DJZ6</accession>
<evidence type="ECO:0000313" key="3">
    <source>
        <dbReference type="Proteomes" id="UP000521868"/>
    </source>
</evidence>
<dbReference type="PRINTS" id="PR00080">
    <property type="entry name" value="SDRFAMILY"/>
</dbReference>
<dbReference type="PANTHER" id="PTHR42879:SF6">
    <property type="entry name" value="NADPH-DEPENDENT REDUCTASE BACG"/>
    <property type="match status" value="1"/>
</dbReference>
<dbReference type="SUPFAM" id="SSF51735">
    <property type="entry name" value="NAD(P)-binding Rossmann-fold domains"/>
    <property type="match status" value="1"/>
</dbReference>
<dbReference type="Proteomes" id="UP000521868">
    <property type="component" value="Unassembled WGS sequence"/>
</dbReference>
<evidence type="ECO:0000256" key="1">
    <source>
        <dbReference type="ARBA" id="ARBA00006484"/>
    </source>
</evidence>
<dbReference type="InterPro" id="IPR036291">
    <property type="entry name" value="NAD(P)-bd_dom_sf"/>
</dbReference>
<dbReference type="AlphaFoldDB" id="A0A7X6DJZ6"/>
<dbReference type="Gene3D" id="3.40.50.720">
    <property type="entry name" value="NAD(P)-binding Rossmann-like Domain"/>
    <property type="match status" value="1"/>
</dbReference>
<dbReference type="Pfam" id="PF13561">
    <property type="entry name" value="adh_short_C2"/>
    <property type="match status" value="1"/>
</dbReference>
<dbReference type="FunFam" id="3.40.50.720:FF:000084">
    <property type="entry name" value="Short-chain dehydrogenase reductase"/>
    <property type="match status" value="1"/>
</dbReference>
<name>A0A7X6DJZ6_9BURK</name>
<dbReference type="InterPro" id="IPR050259">
    <property type="entry name" value="SDR"/>
</dbReference>
<comment type="similarity">
    <text evidence="1">Belongs to the short-chain dehydrogenases/reductases (SDR) family.</text>
</comment>
<comment type="caution">
    <text evidence="2">The sequence shown here is derived from an EMBL/GenBank/DDBJ whole genome shotgun (WGS) entry which is preliminary data.</text>
</comment>
<gene>
    <name evidence="2" type="ORF">RAMLITH_22435</name>
</gene>
<dbReference type="PANTHER" id="PTHR42879">
    <property type="entry name" value="3-OXOACYL-(ACYL-CARRIER-PROTEIN) REDUCTASE"/>
    <property type="match status" value="1"/>
</dbReference>
<reference evidence="2 3" key="1">
    <citation type="journal article" date="2020" name="Nature">
        <title>Bacterial chemolithoautotrophy via manganese oxidation.</title>
        <authorList>
            <person name="Yu H."/>
            <person name="Leadbetter J.R."/>
        </authorList>
    </citation>
    <scope>NUCLEOTIDE SEQUENCE [LARGE SCALE GENOMIC DNA]</scope>
    <source>
        <strain evidence="2 3">RBP-1</strain>
    </source>
</reference>
<dbReference type="PRINTS" id="PR00081">
    <property type="entry name" value="GDHRDH"/>
</dbReference>
<proteinExistence type="inferred from homology"/>
<dbReference type="EMBL" id="VTOX01000011">
    <property type="protein sequence ID" value="NKE68582.1"/>
    <property type="molecule type" value="Genomic_DNA"/>
</dbReference>
<sequence>MELGLKDKIAIITGGSDGLGRASALKLAAEGAKVAIAARRAEHLQRAADEIRAATGADVLAVPADVTVAADCERLAQAALQRWGRVDILLNNAGTSAAAGFADVDDGKWQADWELKVMGAVRMCRLVLPHMQRQRDGRIVNITTVSGKTPKARSLPTSVSRAAGINLTKALACEYAPDNVRVNTICIGLVHSAQIDRMAKGGDLEAHYARLAKERVPLGRVAQATEFADLFAFLVSDRASYITGTAINFDGGGGATV</sequence>
<organism evidence="2 3">
    <name type="scientific">Ramlibacter lithotrophicus</name>
    <dbReference type="NCBI Taxonomy" id="2606681"/>
    <lineage>
        <taxon>Bacteria</taxon>
        <taxon>Pseudomonadati</taxon>
        <taxon>Pseudomonadota</taxon>
        <taxon>Betaproteobacteria</taxon>
        <taxon>Burkholderiales</taxon>
        <taxon>Comamonadaceae</taxon>
        <taxon>Ramlibacter</taxon>
    </lineage>
</organism>